<feature type="transmembrane region" description="Helical" evidence="10">
    <location>
        <begin position="74"/>
        <end position="93"/>
    </location>
</feature>
<evidence type="ECO:0000256" key="8">
    <source>
        <dbReference type="RuleBase" id="RU000688"/>
    </source>
</evidence>
<comment type="caution">
    <text evidence="12">The sequence shown here is derived from an EMBL/GenBank/DDBJ whole genome shotgun (WGS) entry which is preliminary data.</text>
</comment>
<dbReference type="Gene3D" id="1.20.1070.10">
    <property type="entry name" value="Rhodopsin 7-helix transmembrane proteins"/>
    <property type="match status" value="2"/>
</dbReference>
<comment type="subcellular location">
    <subcellularLocation>
        <location evidence="1">Membrane</location>
        <topology evidence="1">Multi-pass membrane protein</topology>
    </subcellularLocation>
</comment>
<organism evidence="12 13">
    <name type="scientific">Adineta ricciae</name>
    <name type="common">Rotifer</name>
    <dbReference type="NCBI Taxonomy" id="249248"/>
    <lineage>
        <taxon>Eukaryota</taxon>
        <taxon>Metazoa</taxon>
        <taxon>Spiralia</taxon>
        <taxon>Gnathifera</taxon>
        <taxon>Rotifera</taxon>
        <taxon>Eurotatoria</taxon>
        <taxon>Bdelloidea</taxon>
        <taxon>Adinetida</taxon>
        <taxon>Adinetidae</taxon>
        <taxon>Adineta</taxon>
    </lineage>
</organism>
<feature type="compositionally biased region" description="Basic and acidic residues" evidence="9">
    <location>
        <begin position="271"/>
        <end position="284"/>
    </location>
</feature>
<feature type="compositionally biased region" description="Polar residues" evidence="9">
    <location>
        <begin position="292"/>
        <end position="301"/>
    </location>
</feature>
<dbReference type="AlphaFoldDB" id="A0A814H8D0"/>
<evidence type="ECO:0000256" key="6">
    <source>
        <dbReference type="ARBA" id="ARBA00023170"/>
    </source>
</evidence>
<keyword evidence="3 10" id="KW-1133">Transmembrane helix</keyword>
<feature type="transmembrane region" description="Helical" evidence="10">
    <location>
        <begin position="36"/>
        <end position="62"/>
    </location>
</feature>
<dbReference type="SUPFAM" id="SSF81321">
    <property type="entry name" value="Family A G protein-coupled receptor-like"/>
    <property type="match status" value="1"/>
</dbReference>
<dbReference type="Pfam" id="PF00001">
    <property type="entry name" value="7tm_1"/>
    <property type="match status" value="1"/>
</dbReference>
<evidence type="ECO:0000256" key="1">
    <source>
        <dbReference type="ARBA" id="ARBA00004141"/>
    </source>
</evidence>
<accession>A0A814H8D0</accession>
<evidence type="ECO:0000313" key="12">
    <source>
        <dbReference type="EMBL" id="CAF1007232.1"/>
    </source>
</evidence>
<keyword evidence="7 8" id="KW-0807">Transducer</keyword>
<sequence>MFVSSCRIITNRNISSNFFNTTIPTISSSNKTDGEWVLNSISLLICIFALLGNAAALVVMFGSRGPIRLTNNKYLANLACADLLRACFMPFTIIARMNRNFMFGPIICKVLPVIQGLSVAVDVFTLVCISVERYIAICRPLLILKLQSLRFANVFNGLILFLIWTLGLLTALPNIPMYNLCSLPKPGKFKCERVKTQYFDERYYMIALDIFYFLVPMVVMLVLYTLIICKMYKNNTAMRMRSFQCSNNQSKTQSNSSTPTQLRQSTYAQRELNEDKFNSRESSKFESVGRISGQSNKSRSGLNDDEYQKTSSWSKGSTLGRRHSQSNLLHRHSSKETKRSRTSNNSNRSQPSSSNQGVYRMDRHRRKALKLLIVIIVEFFLCWTPLFIYNTLGTFDKEFYRKMPTILIDVILLFSFASPLCNPLTYYFMSKRYRSVLYAHLSCCVWRTNEEKLNSKHQEAHQMIKALHLHQQQNSLRYKQKNTKTLTSSSNQVLYHSKFRSNTEE</sequence>
<feature type="transmembrane region" description="Helical" evidence="10">
    <location>
        <begin position="368"/>
        <end position="386"/>
    </location>
</feature>
<feature type="compositionally biased region" description="Basic residues" evidence="9">
    <location>
        <begin position="320"/>
        <end position="333"/>
    </location>
</feature>
<gene>
    <name evidence="12" type="ORF">EDS130_LOCUS15200</name>
</gene>
<dbReference type="PROSITE" id="PS00237">
    <property type="entry name" value="G_PROTEIN_RECEP_F1_1"/>
    <property type="match status" value="1"/>
</dbReference>
<feature type="transmembrane region" description="Helical" evidence="10">
    <location>
        <begin position="151"/>
        <end position="172"/>
    </location>
</feature>
<evidence type="ECO:0000256" key="4">
    <source>
        <dbReference type="ARBA" id="ARBA00023040"/>
    </source>
</evidence>
<dbReference type="PRINTS" id="PR00237">
    <property type="entry name" value="GPCRRHODOPSN"/>
</dbReference>
<dbReference type="EMBL" id="CAJNOJ010000063">
    <property type="protein sequence ID" value="CAF1007232.1"/>
    <property type="molecule type" value="Genomic_DNA"/>
</dbReference>
<keyword evidence="5 10" id="KW-0472">Membrane</keyword>
<evidence type="ECO:0000256" key="3">
    <source>
        <dbReference type="ARBA" id="ARBA00022989"/>
    </source>
</evidence>
<evidence type="ECO:0000256" key="10">
    <source>
        <dbReference type="SAM" id="Phobius"/>
    </source>
</evidence>
<evidence type="ECO:0000256" key="9">
    <source>
        <dbReference type="SAM" id="MobiDB-lite"/>
    </source>
</evidence>
<evidence type="ECO:0000313" key="13">
    <source>
        <dbReference type="Proteomes" id="UP000663852"/>
    </source>
</evidence>
<dbReference type="GO" id="GO:0008188">
    <property type="term" value="F:neuropeptide receptor activity"/>
    <property type="evidence" value="ECO:0007669"/>
    <property type="project" value="TreeGrafter"/>
</dbReference>
<keyword evidence="4 8" id="KW-0297">G-protein coupled receptor</keyword>
<evidence type="ECO:0000259" key="11">
    <source>
        <dbReference type="PROSITE" id="PS50262"/>
    </source>
</evidence>
<keyword evidence="2 8" id="KW-0812">Transmembrane</keyword>
<evidence type="ECO:0000256" key="2">
    <source>
        <dbReference type="ARBA" id="ARBA00022692"/>
    </source>
</evidence>
<reference evidence="12" key="1">
    <citation type="submission" date="2021-02" db="EMBL/GenBank/DDBJ databases">
        <authorList>
            <person name="Nowell W R."/>
        </authorList>
    </citation>
    <scope>NUCLEOTIDE SEQUENCE</scope>
</reference>
<evidence type="ECO:0000256" key="7">
    <source>
        <dbReference type="ARBA" id="ARBA00023224"/>
    </source>
</evidence>
<dbReference type="PANTHER" id="PTHR24238:SF57">
    <property type="entry name" value="G-PROTEIN COUPLED RECEPTOR 83"/>
    <property type="match status" value="1"/>
</dbReference>
<dbReference type="InterPro" id="IPR017452">
    <property type="entry name" value="GPCR_Rhodpsn_7TM"/>
</dbReference>
<dbReference type="PROSITE" id="PS50262">
    <property type="entry name" value="G_PROTEIN_RECEP_F1_2"/>
    <property type="match status" value="1"/>
</dbReference>
<dbReference type="PANTHER" id="PTHR24238">
    <property type="entry name" value="G-PROTEIN COUPLED RECEPTOR"/>
    <property type="match status" value="1"/>
</dbReference>
<feature type="compositionally biased region" description="Low complexity" evidence="9">
    <location>
        <begin position="342"/>
        <end position="355"/>
    </location>
</feature>
<dbReference type="OrthoDB" id="10037617at2759"/>
<protein>
    <recommendedName>
        <fullName evidence="11">G-protein coupled receptors family 1 profile domain-containing protein</fullName>
    </recommendedName>
</protein>
<comment type="similarity">
    <text evidence="8">Belongs to the G-protein coupled receptor 1 family.</text>
</comment>
<dbReference type="GO" id="GO:0005886">
    <property type="term" value="C:plasma membrane"/>
    <property type="evidence" value="ECO:0007669"/>
    <property type="project" value="TreeGrafter"/>
</dbReference>
<proteinExistence type="inferred from homology"/>
<keyword evidence="6 8" id="KW-0675">Receptor</keyword>
<feature type="region of interest" description="Disordered" evidence="9">
    <location>
        <begin position="271"/>
        <end position="359"/>
    </location>
</feature>
<dbReference type="InterPro" id="IPR000276">
    <property type="entry name" value="GPCR_Rhodpsn"/>
</dbReference>
<feature type="transmembrane region" description="Helical" evidence="10">
    <location>
        <begin position="210"/>
        <end position="232"/>
    </location>
</feature>
<feature type="transmembrane region" description="Helical" evidence="10">
    <location>
        <begin position="406"/>
        <end position="428"/>
    </location>
</feature>
<dbReference type="Proteomes" id="UP000663852">
    <property type="component" value="Unassembled WGS sequence"/>
</dbReference>
<feature type="transmembrane region" description="Helical" evidence="10">
    <location>
        <begin position="113"/>
        <end position="131"/>
    </location>
</feature>
<name>A0A814H8D0_ADIRI</name>
<feature type="domain" description="G-protein coupled receptors family 1 profile" evidence="11">
    <location>
        <begin position="52"/>
        <end position="426"/>
    </location>
</feature>
<evidence type="ECO:0000256" key="5">
    <source>
        <dbReference type="ARBA" id="ARBA00023136"/>
    </source>
</evidence>